<protein>
    <submittedName>
        <fullName evidence="1">Uncharacterized protein</fullName>
    </submittedName>
</protein>
<evidence type="ECO:0000313" key="1">
    <source>
        <dbReference type="EMBL" id="UOO79006.1"/>
    </source>
</evidence>
<dbReference type="AlphaFoldDB" id="A0AAE9KGA1"/>
<reference evidence="1" key="2">
    <citation type="journal article" date="2022" name="Res Sq">
        <title>Evolution of multicellular longitudinally dividing oral cavity symbionts (Neisseriaceae).</title>
        <authorList>
            <person name="Nyongesa S."/>
            <person name="Weber P."/>
            <person name="Bernet E."/>
            <person name="Pullido F."/>
            <person name="Nieckarz M."/>
            <person name="Delaby M."/>
            <person name="Nieves C."/>
            <person name="Viehboeck T."/>
            <person name="Krause N."/>
            <person name="Rivera-Millot A."/>
            <person name="Nakamura A."/>
            <person name="Vischer N."/>
            <person name="VanNieuwenhze M."/>
            <person name="Brun Y."/>
            <person name="Cava F."/>
            <person name="Bulgheresi S."/>
            <person name="Veyrier F."/>
        </authorList>
    </citation>
    <scope>NUCLEOTIDE SEQUENCE</scope>
    <source>
        <strain evidence="1">1258/02</strain>
    </source>
</reference>
<gene>
    <name evidence="1" type="ORF">LVJ78_09955</name>
</gene>
<dbReference type="RefSeq" id="WP_132953888.1">
    <property type="nucleotide sequence ID" value="NZ_CALJUB010000120.1"/>
</dbReference>
<dbReference type="EMBL" id="CP091507">
    <property type="protein sequence ID" value="UOO79006.1"/>
    <property type="molecule type" value="Genomic_DNA"/>
</dbReference>
<reference evidence="1" key="1">
    <citation type="submission" date="2021-12" db="EMBL/GenBank/DDBJ databases">
        <authorList>
            <person name="Veyrier F.J."/>
        </authorList>
    </citation>
    <scope>NUCLEOTIDE SEQUENCE</scope>
    <source>
        <strain evidence="1">1258/02</strain>
    </source>
</reference>
<organism evidence="1 2">
    <name type="scientific">Uruburuella suis</name>
    <dbReference type="NCBI Taxonomy" id="252130"/>
    <lineage>
        <taxon>Bacteria</taxon>
        <taxon>Pseudomonadati</taxon>
        <taxon>Pseudomonadota</taxon>
        <taxon>Betaproteobacteria</taxon>
        <taxon>Neisseriales</taxon>
        <taxon>Neisseriaceae</taxon>
        <taxon>Uruburuella</taxon>
    </lineage>
</organism>
<dbReference type="KEGG" id="usu:LVJ78_09955"/>
<dbReference type="Proteomes" id="UP000829756">
    <property type="component" value="Chromosome"/>
</dbReference>
<proteinExistence type="predicted"/>
<sequence length="98" mass="11717">MHEKVTQQAHRPSETLAYQHKLFRYRALFCITCSCISLWRSKVRQGRMIIFWIGIKFHYVQLRTPRFGGVIMRMNMHGCIKRKGRLKVFSDGLKHCFT</sequence>
<accession>A0AAE9KGA1</accession>
<evidence type="ECO:0000313" key="2">
    <source>
        <dbReference type="Proteomes" id="UP000829756"/>
    </source>
</evidence>
<name>A0AAE9KGA1_9NEIS</name>